<keyword evidence="1" id="KW-0732">Signal</keyword>
<dbReference type="Proteomes" id="UP000430146">
    <property type="component" value="Unassembled WGS sequence"/>
</dbReference>
<protein>
    <submittedName>
        <fullName evidence="2">Uncharacterized protein</fullName>
    </submittedName>
</protein>
<feature type="chain" id="PRO_5025071206" evidence="1">
    <location>
        <begin position="23"/>
        <end position="105"/>
    </location>
</feature>
<dbReference type="AlphaFoldDB" id="A0A5S9R6T1"/>
<sequence>MRTALLLAGVGVVLAHAGPAAADQQSPWEVIEQLELAGYYVNIDRIGNAPIGECTVTDIRNPQQQTELAYADDPGHHDRRGHDDGGRVVDVVVRQSISVSLDCTG</sequence>
<accession>A0A5S9R6T1</accession>
<name>A0A5S9R6T1_MYCVN</name>
<dbReference type="EMBL" id="CACSIP010000045">
    <property type="protein sequence ID" value="CAA0132115.1"/>
    <property type="molecule type" value="Genomic_DNA"/>
</dbReference>
<dbReference type="RefSeq" id="WP_159234296.1">
    <property type="nucleotide sequence ID" value="NZ_CACSIP010000045.1"/>
</dbReference>
<evidence type="ECO:0000313" key="2">
    <source>
        <dbReference type="EMBL" id="CAA0132115.1"/>
    </source>
</evidence>
<feature type="signal peptide" evidence="1">
    <location>
        <begin position="1"/>
        <end position="22"/>
    </location>
</feature>
<organism evidence="2 3">
    <name type="scientific">Mycolicibacterium vanbaalenii</name>
    <name type="common">Mycobacterium vanbaalenii</name>
    <dbReference type="NCBI Taxonomy" id="110539"/>
    <lineage>
        <taxon>Bacteria</taxon>
        <taxon>Bacillati</taxon>
        <taxon>Actinomycetota</taxon>
        <taxon>Actinomycetes</taxon>
        <taxon>Mycobacteriales</taxon>
        <taxon>Mycobacteriaceae</taxon>
        <taxon>Mycolicibacterium</taxon>
    </lineage>
</organism>
<evidence type="ECO:0000313" key="3">
    <source>
        <dbReference type="Proteomes" id="UP000430146"/>
    </source>
</evidence>
<reference evidence="2 3" key="1">
    <citation type="submission" date="2019-11" db="EMBL/GenBank/DDBJ databases">
        <authorList>
            <person name="Holert J."/>
        </authorList>
    </citation>
    <scope>NUCLEOTIDE SEQUENCE [LARGE SCALE GENOMIC DNA]</scope>
    <source>
        <strain evidence="2">BC8_1</strain>
    </source>
</reference>
<dbReference type="OrthoDB" id="4762505at2"/>
<gene>
    <name evidence="2" type="ORF">AELLOGFF_01618</name>
</gene>
<keyword evidence="3" id="KW-1185">Reference proteome</keyword>
<proteinExistence type="predicted"/>
<evidence type="ECO:0000256" key="1">
    <source>
        <dbReference type="SAM" id="SignalP"/>
    </source>
</evidence>